<accession>A0AAW2GGL2</accession>
<reference evidence="2 3" key="1">
    <citation type="submission" date="2023-03" db="EMBL/GenBank/DDBJ databases">
        <title>High recombination rates correlate with genetic variation in Cardiocondyla obscurior ants.</title>
        <authorList>
            <person name="Errbii M."/>
        </authorList>
    </citation>
    <scope>NUCLEOTIDE SEQUENCE [LARGE SCALE GENOMIC DNA]</scope>
    <source>
        <strain evidence="2">Alpha-2009</strain>
        <tissue evidence="2">Whole body</tissue>
    </source>
</reference>
<dbReference type="Proteomes" id="UP001430953">
    <property type="component" value="Unassembled WGS sequence"/>
</dbReference>
<evidence type="ECO:0000313" key="3">
    <source>
        <dbReference type="Proteomes" id="UP001430953"/>
    </source>
</evidence>
<dbReference type="EMBL" id="JADYXP020000004">
    <property type="protein sequence ID" value="KAL0126685.1"/>
    <property type="molecule type" value="Genomic_DNA"/>
</dbReference>
<keyword evidence="3" id="KW-1185">Reference proteome</keyword>
<evidence type="ECO:0000313" key="2">
    <source>
        <dbReference type="EMBL" id="KAL0126685.1"/>
    </source>
</evidence>
<comment type="caution">
    <text evidence="2">The sequence shown here is derived from an EMBL/GenBank/DDBJ whole genome shotgun (WGS) entry which is preliminary data.</text>
</comment>
<proteinExistence type="predicted"/>
<evidence type="ECO:0000256" key="1">
    <source>
        <dbReference type="SAM" id="MobiDB-lite"/>
    </source>
</evidence>
<feature type="compositionally biased region" description="Pro residues" evidence="1">
    <location>
        <begin position="32"/>
        <end position="45"/>
    </location>
</feature>
<feature type="region of interest" description="Disordered" evidence="1">
    <location>
        <begin position="26"/>
        <end position="45"/>
    </location>
</feature>
<protein>
    <submittedName>
        <fullName evidence="2">Uncharacterized protein</fullName>
    </submittedName>
</protein>
<name>A0AAW2GGL2_9HYME</name>
<dbReference type="AlphaFoldDB" id="A0AAW2GGL2"/>
<sequence>MFAIPMRYFQVRLRLVARARSTSPWVNTLRDAPPPPPPLPPPSLPTAPLCYPSPLQVQHRCTYNQRPSPPSTLPTKGENVSPVFPARRQEYRSTPRCFTWSLSL</sequence>
<organism evidence="2 3">
    <name type="scientific">Cardiocondyla obscurior</name>
    <dbReference type="NCBI Taxonomy" id="286306"/>
    <lineage>
        <taxon>Eukaryota</taxon>
        <taxon>Metazoa</taxon>
        <taxon>Ecdysozoa</taxon>
        <taxon>Arthropoda</taxon>
        <taxon>Hexapoda</taxon>
        <taxon>Insecta</taxon>
        <taxon>Pterygota</taxon>
        <taxon>Neoptera</taxon>
        <taxon>Endopterygota</taxon>
        <taxon>Hymenoptera</taxon>
        <taxon>Apocrita</taxon>
        <taxon>Aculeata</taxon>
        <taxon>Formicoidea</taxon>
        <taxon>Formicidae</taxon>
        <taxon>Myrmicinae</taxon>
        <taxon>Cardiocondyla</taxon>
    </lineage>
</organism>
<feature type="region of interest" description="Disordered" evidence="1">
    <location>
        <begin position="62"/>
        <end position="86"/>
    </location>
</feature>
<gene>
    <name evidence="2" type="ORF">PUN28_005215</name>
</gene>